<keyword evidence="5" id="KW-1185">Reference proteome</keyword>
<evidence type="ECO:0000313" key="5">
    <source>
        <dbReference type="Proteomes" id="UP001265259"/>
    </source>
</evidence>
<comment type="caution">
    <text evidence="4">The sequence shown here is derived from an EMBL/GenBank/DDBJ whole genome shotgun (WGS) entry which is preliminary data.</text>
</comment>
<proteinExistence type="predicted"/>
<dbReference type="Gene3D" id="1.10.1040.10">
    <property type="entry name" value="N-(1-d-carboxylethyl)-l-norvaline Dehydrogenase, domain 2"/>
    <property type="match status" value="1"/>
</dbReference>
<dbReference type="InterPro" id="IPR036291">
    <property type="entry name" value="NAD(P)-bd_dom_sf"/>
</dbReference>
<keyword evidence="1" id="KW-0560">Oxidoreductase</keyword>
<gene>
    <name evidence="4" type="ORF">RM543_01975</name>
</gene>
<dbReference type="SUPFAM" id="SSF51735">
    <property type="entry name" value="NAD(P)-binding Rossmann-fold domains"/>
    <property type="match status" value="1"/>
</dbReference>
<dbReference type="InterPro" id="IPR008927">
    <property type="entry name" value="6-PGluconate_DH-like_C_sf"/>
</dbReference>
<dbReference type="Gene3D" id="3.40.50.720">
    <property type="entry name" value="NAD(P)-binding Rossmann-like Domain"/>
    <property type="match status" value="1"/>
</dbReference>
<dbReference type="InterPro" id="IPR015815">
    <property type="entry name" value="HIBADH-related"/>
</dbReference>
<dbReference type="Pfam" id="PF09130">
    <property type="entry name" value="DUF1932"/>
    <property type="match status" value="1"/>
</dbReference>
<dbReference type="InterPro" id="IPR006115">
    <property type="entry name" value="6PGDH_NADP-bd"/>
</dbReference>
<dbReference type="PIRSF" id="PIRSF000103">
    <property type="entry name" value="HIBADH"/>
    <property type="match status" value="1"/>
</dbReference>
<reference evidence="4 5" key="1">
    <citation type="submission" date="2023-09" db="EMBL/GenBank/DDBJ databases">
        <authorList>
            <person name="Rey-Velasco X."/>
        </authorList>
    </citation>
    <scope>NUCLEOTIDE SEQUENCE [LARGE SCALE GENOMIC DNA]</scope>
    <source>
        <strain evidence="4 5">F158</strain>
    </source>
</reference>
<dbReference type="Proteomes" id="UP001265259">
    <property type="component" value="Unassembled WGS sequence"/>
</dbReference>
<evidence type="ECO:0000259" key="2">
    <source>
        <dbReference type="Pfam" id="PF03446"/>
    </source>
</evidence>
<accession>A0ABU3DCK8</accession>
<feature type="domain" description="6-phosphogluconate dehydrogenase NADP-binding" evidence="2">
    <location>
        <begin position="2"/>
        <end position="138"/>
    </location>
</feature>
<dbReference type="PANTHER" id="PTHR43580">
    <property type="entry name" value="OXIDOREDUCTASE GLYR1-RELATED"/>
    <property type="match status" value="1"/>
</dbReference>
<dbReference type="EMBL" id="JAVRHL010000001">
    <property type="protein sequence ID" value="MDT0681437.1"/>
    <property type="molecule type" value="Genomic_DNA"/>
</dbReference>
<dbReference type="InterPro" id="IPR015814">
    <property type="entry name" value="Pgluconate_DH_NAD-bd_C"/>
</dbReference>
<dbReference type="SUPFAM" id="SSF48179">
    <property type="entry name" value="6-phosphogluconate dehydrogenase C-terminal domain-like"/>
    <property type="match status" value="1"/>
</dbReference>
<name>A0ABU3DCK8_9RHOB</name>
<evidence type="ECO:0000256" key="1">
    <source>
        <dbReference type="ARBA" id="ARBA00023002"/>
    </source>
</evidence>
<dbReference type="InterPro" id="IPR013328">
    <property type="entry name" value="6PGD_dom2"/>
</dbReference>
<protein>
    <submittedName>
        <fullName evidence="4">DUF1932 domain-containing protein</fullName>
    </submittedName>
</protein>
<dbReference type="Pfam" id="PF03446">
    <property type="entry name" value="NAD_binding_2"/>
    <property type="match status" value="1"/>
</dbReference>
<dbReference type="PANTHER" id="PTHR43580:SF2">
    <property type="entry name" value="CYTOKINE-LIKE NUCLEAR FACTOR N-PAC"/>
    <property type="match status" value="1"/>
</dbReference>
<organism evidence="4 5">
    <name type="scientific">Tropicimonas omnivorans</name>
    <dbReference type="NCBI Taxonomy" id="3075590"/>
    <lineage>
        <taxon>Bacteria</taxon>
        <taxon>Pseudomonadati</taxon>
        <taxon>Pseudomonadota</taxon>
        <taxon>Alphaproteobacteria</taxon>
        <taxon>Rhodobacterales</taxon>
        <taxon>Roseobacteraceae</taxon>
        <taxon>Tropicimonas</taxon>
    </lineage>
</organism>
<dbReference type="RefSeq" id="WP_311689116.1">
    <property type="nucleotide sequence ID" value="NZ_JAVRHL010000001.1"/>
</dbReference>
<sequence>MRIAFIGFGEAARAFTDTLRETGDHSFSAFDRKTDDDMEAAMAARFVRLGGSPEDAMSGADWVFSAVTADESLNAAMSAVPHLVQGQIFVDLNSVSPGRKRETAEKVTEAGGRYLDMAVMAPVHPRGHATPVFLAGPEAETLHADLDAAGFAAEVVGTEPGEATAIKMVRSLFVKGLEAITVEALLAASVSGCFDRVLSSLSKSYPALGWPDHATYAFERTLHHGARRAAEMRESAATLDELGLTGGLAAQIAEVQDKQGAAPMTDLPDLPFEEAVAALAQIRKGA</sequence>
<evidence type="ECO:0000313" key="4">
    <source>
        <dbReference type="EMBL" id="MDT0681437.1"/>
    </source>
</evidence>
<dbReference type="InterPro" id="IPR051265">
    <property type="entry name" value="HIBADH-related_NP60_sf"/>
</dbReference>
<feature type="domain" description="Phosphogluconate dehydrogenase NAD-binding putative C-terminal" evidence="3">
    <location>
        <begin position="189"/>
        <end position="257"/>
    </location>
</feature>
<evidence type="ECO:0000259" key="3">
    <source>
        <dbReference type="Pfam" id="PF09130"/>
    </source>
</evidence>